<dbReference type="Pfam" id="PF16682">
    <property type="entry name" value="MSL2-CXC"/>
    <property type="match status" value="1"/>
</dbReference>
<dbReference type="PROSITE" id="PS00518">
    <property type="entry name" value="ZF_RING_1"/>
    <property type="match status" value="1"/>
</dbReference>
<evidence type="ECO:0000313" key="6">
    <source>
        <dbReference type="EMBL" id="KAK2172775.1"/>
    </source>
</evidence>
<keyword evidence="2" id="KW-0863">Zinc-finger</keyword>
<dbReference type="GO" id="GO:0016567">
    <property type="term" value="P:protein ubiquitination"/>
    <property type="evidence" value="ECO:0007669"/>
    <property type="project" value="TreeGrafter"/>
</dbReference>
<protein>
    <recommendedName>
        <fullName evidence="5">CXC MSL2-type domain-containing protein</fullName>
    </recommendedName>
</protein>
<dbReference type="CDD" id="cd16522">
    <property type="entry name" value="RING-HC_MSL2"/>
    <property type="match status" value="1"/>
</dbReference>
<evidence type="ECO:0000313" key="7">
    <source>
        <dbReference type="Proteomes" id="UP001209878"/>
    </source>
</evidence>
<comment type="caution">
    <text evidence="6">The sequence shown here is derived from an EMBL/GenBank/DDBJ whole genome shotgun (WGS) entry which is preliminary data.</text>
</comment>
<dbReference type="SUPFAM" id="SSF57850">
    <property type="entry name" value="RING/U-box"/>
    <property type="match status" value="1"/>
</dbReference>
<dbReference type="InterPro" id="IPR032049">
    <property type="entry name" value="Msl2-CXC"/>
</dbReference>
<dbReference type="PANTHER" id="PTHR16048">
    <property type="entry name" value="MSL2-RELATED"/>
    <property type="match status" value="1"/>
</dbReference>
<dbReference type="InterPro" id="IPR013083">
    <property type="entry name" value="Znf_RING/FYVE/PHD"/>
</dbReference>
<evidence type="ECO:0000256" key="3">
    <source>
        <dbReference type="ARBA" id="ARBA00022833"/>
    </source>
</evidence>
<gene>
    <name evidence="6" type="ORF">NP493_930g02029</name>
</gene>
<dbReference type="AlphaFoldDB" id="A0AAD9KKC3"/>
<evidence type="ECO:0000256" key="2">
    <source>
        <dbReference type="ARBA" id="ARBA00022771"/>
    </source>
</evidence>
<dbReference type="InterPro" id="IPR032043">
    <property type="entry name" value="Msl2_Znf-RING"/>
</dbReference>
<sequence>MNAVSVYIATCRYIVQANQYDQDSLADLNRYLPYLRQAISCCVCGKVLQEPVGPPDSVCQHHVCRACIGGKMRLKPSCSWCKKHEQFVENSQLKIIVQCFKTICQYLATPSVATNLANAKYNNGGTNNLMAIIQEGVTLGDPCCDAGPVTQGVTVFPAVLHHVNKLTLKRRRRRGGCGRYRRLLLNNTASPNTDTENSASLLDVDMSANQQQVALTNNVETINNCATNGCEQSLSLDSDTAAETPHDVIPCKKVKTHNTADEPVTTPPLDASVVKSRKSLQKTLGCRCGLATRKPGSLTCCGQRCPCYSAFKGCTDCICRGCRNPRGDQKPRLSETSFSGATSSDNDVMIVVDM</sequence>
<dbReference type="Pfam" id="PF16685">
    <property type="entry name" value="zf-RING_10"/>
    <property type="match status" value="1"/>
</dbReference>
<name>A0AAD9KKC3_RIDPI</name>
<reference evidence="6" key="1">
    <citation type="journal article" date="2023" name="Mol. Biol. Evol.">
        <title>Third-Generation Sequencing Reveals the Adaptive Role of the Epigenome in Three Deep-Sea Polychaetes.</title>
        <authorList>
            <person name="Perez M."/>
            <person name="Aroh O."/>
            <person name="Sun Y."/>
            <person name="Lan Y."/>
            <person name="Juniper S.K."/>
            <person name="Young C.R."/>
            <person name="Angers B."/>
            <person name="Qian P.Y."/>
        </authorList>
    </citation>
    <scope>NUCLEOTIDE SEQUENCE</scope>
    <source>
        <strain evidence="6">R07B-5</strain>
    </source>
</reference>
<evidence type="ECO:0000259" key="5">
    <source>
        <dbReference type="PROSITE" id="PS52051"/>
    </source>
</evidence>
<comment type="similarity">
    <text evidence="4">Belongs to the MSL2 family.</text>
</comment>
<dbReference type="Gene3D" id="3.30.40.10">
    <property type="entry name" value="Zinc/RING finger domain, C3HC4 (zinc finger)"/>
    <property type="match status" value="1"/>
</dbReference>
<accession>A0AAD9KKC3</accession>
<dbReference type="InterPro" id="IPR037922">
    <property type="entry name" value="MSL2"/>
</dbReference>
<feature type="domain" description="CXC MSL2-type" evidence="5">
    <location>
        <begin position="281"/>
        <end position="332"/>
    </location>
</feature>
<dbReference type="InterPro" id="IPR033467">
    <property type="entry name" value="Tesmin/TSO1-like_CXC"/>
</dbReference>
<dbReference type="PROSITE" id="PS52051">
    <property type="entry name" value="CXC_MSL2"/>
    <property type="match status" value="1"/>
</dbReference>
<organism evidence="6 7">
    <name type="scientific">Ridgeia piscesae</name>
    <name type="common">Tubeworm</name>
    <dbReference type="NCBI Taxonomy" id="27915"/>
    <lineage>
        <taxon>Eukaryota</taxon>
        <taxon>Metazoa</taxon>
        <taxon>Spiralia</taxon>
        <taxon>Lophotrochozoa</taxon>
        <taxon>Annelida</taxon>
        <taxon>Polychaeta</taxon>
        <taxon>Sedentaria</taxon>
        <taxon>Canalipalpata</taxon>
        <taxon>Sabellida</taxon>
        <taxon>Siboglinidae</taxon>
        <taxon>Ridgeia</taxon>
    </lineage>
</organism>
<dbReference type="Proteomes" id="UP001209878">
    <property type="component" value="Unassembled WGS sequence"/>
</dbReference>
<proteinExistence type="inferred from homology"/>
<dbReference type="CDD" id="cd13122">
    <property type="entry name" value="MSL2_CXC"/>
    <property type="match status" value="1"/>
</dbReference>
<dbReference type="PANTHER" id="PTHR16048:SF3">
    <property type="entry name" value="E3 UBIQUITIN-PROTEIN LIGASE MSL2"/>
    <property type="match status" value="1"/>
</dbReference>
<keyword evidence="1" id="KW-0479">Metal-binding</keyword>
<evidence type="ECO:0000256" key="1">
    <source>
        <dbReference type="ARBA" id="ARBA00022723"/>
    </source>
</evidence>
<dbReference type="GO" id="GO:0008270">
    <property type="term" value="F:zinc ion binding"/>
    <property type="evidence" value="ECO:0007669"/>
    <property type="project" value="UniProtKB-KW"/>
</dbReference>
<keyword evidence="4" id="KW-0158">Chromosome</keyword>
<keyword evidence="3" id="KW-0862">Zinc</keyword>
<dbReference type="InterPro" id="IPR017907">
    <property type="entry name" value="Znf_RING_CS"/>
</dbReference>
<dbReference type="EMBL" id="JAODUO010000930">
    <property type="protein sequence ID" value="KAK2172775.1"/>
    <property type="molecule type" value="Genomic_DNA"/>
</dbReference>
<dbReference type="SMART" id="SM01114">
    <property type="entry name" value="CXC"/>
    <property type="match status" value="1"/>
</dbReference>
<keyword evidence="7" id="KW-1185">Reference proteome</keyword>
<keyword evidence="4" id="KW-0539">Nucleus</keyword>
<dbReference type="GO" id="GO:0072487">
    <property type="term" value="C:MSL complex"/>
    <property type="evidence" value="ECO:0007669"/>
    <property type="project" value="UniProtKB-UniRule"/>
</dbReference>
<evidence type="ECO:0000256" key="4">
    <source>
        <dbReference type="PROSITE-ProRule" id="PRU01396"/>
    </source>
</evidence>
<dbReference type="GO" id="GO:0061630">
    <property type="term" value="F:ubiquitin protein ligase activity"/>
    <property type="evidence" value="ECO:0007669"/>
    <property type="project" value="InterPro"/>
</dbReference>